<reference evidence="2 3" key="1">
    <citation type="submission" date="2013-07" db="EMBL/GenBank/DDBJ databases">
        <title>Comparative Genomic and Metabolomic Analysis of Twelve Strains of Pseudoalteromonas luteoviolacea.</title>
        <authorList>
            <person name="Vynne N.G."/>
            <person name="Mansson M."/>
            <person name="Gram L."/>
        </authorList>
    </citation>
    <scope>NUCLEOTIDE SEQUENCE [LARGE SCALE GENOMIC DNA]</scope>
    <source>
        <strain evidence="2 3">DSM 6061</strain>
    </source>
</reference>
<organism evidence="2 3">
    <name type="scientific">Pseudoalteromonas luteoviolacea DSM 6061</name>
    <dbReference type="NCBI Taxonomy" id="1365250"/>
    <lineage>
        <taxon>Bacteria</taxon>
        <taxon>Pseudomonadati</taxon>
        <taxon>Pseudomonadota</taxon>
        <taxon>Gammaproteobacteria</taxon>
        <taxon>Alteromonadales</taxon>
        <taxon>Pseudoalteromonadaceae</taxon>
        <taxon>Pseudoalteromonas</taxon>
    </lineage>
</organism>
<dbReference type="InterPro" id="IPR050249">
    <property type="entry name" value="Pseudomonas-type_ThrB"/>
</dbReference>
<comment type="caution">
    <text evidence="2">The sequence shown here is derived from an EMBL/GenBank/DDBJ whole genome shotgun (WGS) entry which is preliminary data.</text>
</comment>
<dbReference type="InterPro" id="IPR002575">
    <property type="entry name" value="Aminoglycoside_PTrfase"/>
</dbReference>
<sequence length="377" mass="42025">MNYVTDELAASLITTPIYKVSMEYRSIAEHLAEQYGLSGEEISMKPIGSGHINTTMLLTDGSRSLVVQKLNTIVFPNPEHLVDNARLIEQHLVSKSQVGLYGLGIIKHVATTCDNYLVEYQGEVWRALEFIGKSYSEDVVDCAIKAQTAAGAFGGFANALNDFDAKRLNTVIPDFHNLGMRIEKLEQLIANDPHGRSKSCVDEIAFCQSQFALAQEVKAVEATLPLRVCHNDTKINNMLFNSETDKARAVIDLDTCMPGYWLYDFGDMVRTFCSPEQEDSTNLSNVVVRIDIFEAIVNGYISAVADKLTEAEKQSFILGAKVMPLMIGIRFLTDYLDGDNYFAVKHDSHNLERARNQFALYKDIVNKEAQLSAIINT</sequence>
<accession>A0A166W1E9</accession>
<dbReference type="Gene3D" id="3.90.1200.10">
    <property type="match status" value="1"/>
</dbReference>
<dbReference type="Pfam" id="PF01636">
    <property type="entry name" value="APH"/>
    <property type="match status" value="1"/>
</dbReference>
<dbReference type="SUPFAM" id="SSF56112">
    <property type="entry name" value="Protein kinase-like (PK-like)"/>
    <property type="match status" value="1"/>
</dbReference>
<protein>
    <recommendedName>
        <fullName evidence="1">Aminoglycoside phosphotransferase domain-containing protein</fullName>
    </recommendedName>
</protein>
<name>A0A166W1E9_9GAMM</name>
<dbReference type="InterPro" id="IPR011009">
    <property type="entry name" value="Kinase-like_dom_sf"/>
</dbReference>
<gene>
    <name evidence="2" type="ORF">N475_03440</name>
</gene>
<dbReference type="Proteomes" id="UP000076643">
    <property type="component" value="Unassembled WGS sequence"/>
</dbReference>
<proteinExistence type="predicted"/>
<keyword evidence="3" id="KW-1185">Reference proteome</keyword>
<dbReference type="PANTHER" id="PTHR21064">
    <property type="entry name" value="AMINOGLYCOSIDE PHOSPHOTRANSFERASE DOMAIN-CONTAINING PROTEIN-RELATED"/>
    <property type="match status" value="1"/>
</dbReference>
<evidence type="ECO:0000313" key="2">
    <source>
        <dbReference type="EMBL" id="KZN35164.1"/>
    </source>
</evidence>
<dbReference type="EMBL" id="AUYB01000114">
    <property type="protein sequence ID" value="KZN35164.1"/>
    <property type="molecule type" value="Genomic_DNA"/>
</dbReference>
<dbReference type="PANTHER" id="PTHR21064:SF5">
    <property type="entry name" value="SLR1880 PROTEIN"/>
    <property type="match status" value="1"/>
</dbReference>
<evidence type="ECO:0000313" key="3">
    <source>
        <dbReference type="Proteomes" id="UP000076643"/>
    </source>
</evidence>
<feature type="domain" description="Aminoglycoside phosphotransferase" evidence="1">
    <location>
        <begin position="44"/>
        <end position="278"/>
    </location>
</feature>
<evidence type="ECO:0000259" key="1">
    <source>
        <dbReference type="Pfam" id="PF01636"/>
    </source>
</evidence>
<dbReference type="AlphaFoldDB" id="A0A166W1E9"/>
<dbReference type="STRING" id="43657.S4054249_04235"/>
<dbReference type="PATRIC" id="fig|1365250.3.peg.3460"/>